<sequence>MVELVESVARRIILPIARIDVLTATNLESYLDPSPYMGYGFEQKLTEYELLPEAERNLRHHCKQFTLKLVQEMRSRLPTNVKILRTMNMISVQETLKATKPPIIELAQEFGCQANEIECIVIQWRNIQHTDWENKCLTIEFWSEVHEYKDSADNNPFSELASLAISILSLPHSNAEIERVFSQMNIVKQS</sequence>
<dbReference type="OrthoDB" id="6914655at2759"/>
<evidence type="ECO:0000313" key="2">
    <source>
        <dbReference type="Proteomes" id="UP000691718"/>
    </source>
</evidence>
<comment type="caution">
    <text evidence="1">The sequence shown here is derived from an EMBL/GenBank/DDBJ whole genome shotgun (WGS) entry which is preliminary data.</text>
</comment>
<dbReference type="AlphaFoldDB" id="A0A8S3XJZ4"/>
<proteinExistence type="predicted"/>
<accession>A0A8S3XJZ4</accession>
<keyword evidence="2" id="KW-1185">Reference proteome</keyword>
<evidence type="ECO:0000313" key="1">
    <source>
        <dbReference type="EMBL" id="CAG5019380.1"/>
    </source>
</evidence>
<dbReference type="Proteomes" id="UP000691718">
    <property type="component" value="Unassembled WGS sequence"/>
</dbReference>
<gene>
    <name evidence="1" type="ORF">PAPOLLO_LOCUS17054</name>
</gene>
<protein>
    <submittedName>
        <fullName evidence="1">(apollo) hypothetical protein</fullName>
    </submittedName>
</protein>
<organism evidence="1 2">
    <name type="scientific">Parnassius apollo</name>
    <name type="common">Apollo butterfly</name>
    <name type="synonym">Papilio apollo</name>
    <dbReference type="NCBI Taxonomy" id="110799"/>
    <lineage>
        <taxon>Eukaryota</taxon>
        <taxon>Metazoa</taxon>
        <taxon>Ecdysozoa</taxon>
        <taxon>Arthropoda</taxon>
        <taxon>Hexapoda</taxon>
        <taxon>Insecta</taxon>
        <taxon>Pterygota</taxon>
        <taxon>Neoptera</taxon>
        <taxon>Endopterygota</taxon>
        <taxon>Lepidoptera</taxon>
        <taxon>Glossata</taxon>
        <taxon>Ditrysia</taxon>
        <taxon>Papilionoidea</taxon>
        <taxon>Papilionidae</taxon>
        <taxon>Parnassiinae</taxon>
        <taxon>Parnassini</taxon>
        <taxon>Parnassius</taxon>
        <taxon>Parnassius</taxon>
    </lineage>
</organism>
<reference evidence="1" key="1">
    <citation type="submission" date="2021-04" db="EMBL/GenBank/DDBJ databases">
        <authorList>
            <person name="Tunstrom K."/>
        </authorList>
    </citation>
    <scope>NUCLEOTIDE SEQUENCE</scope>
</reference>
<name>A0A8S3XJZ4_PARAO</name>
<dbReference type="EMBL" id="CAJQZP010001129">
    <property type="protein sequence ID" value="CAG5019380.1"/>
    <property type="molecule type" value="Genomic_DNA"/>
</dbReference>